<evidence type="ECO:0000313" key="1">
    <source>
        <dbReference type="EMBL" id="BDT76603.1"/>
    </source>
</evidence>
<dbReference type="Proteomes" id="UP001211097">
    <property type="component" value="Chromosome"/>
</dbReference>
<reference evidence="1 3" key="1">
    <citation type="submission" date="2022-11" db="EMBL/GenBank/DDBJ databases">
        <title>Complete Genome Sequences of three Polynucleobacter sp. Subcluster PnecC Strains KF022, KF023, and KF032 Isolated from a Shallow Eutrophic Lake in Japan.</title>
        <authorList>
            <person name="Ogata Y."/>
            <person name="Watanabe K."/>
            <person name="Takemine S."/>
            <person name="Shindo C."/>
            <person name="Kurokawa R."/>
            <person name="Suda W."/>
        </authorList>
    </citation>
    <scope>NUCLEOTIDE SEQUENCE</scope>
    <source>
        <strain evidence="1">KF023</strain>
        <strain evidence="2 3">KF032</strain>
    </source>
</reference>
<dbReference type="RefSeq" id="WP_281742997.1">
    <property type="nucleotide sequence ID" value="NZ_AP026973.1"/>
</dbReference>
<name>A0A9C7C490_9BURK</name>
<dbReference type="EMBL" id="AP026974">
    <property type="protein sequence ID" value="BDT78480.1"/>
    <property type="molecule type" value="Genomic_DNA"/>
</dbReference>
<evidence type="ECO:0000313" key="3">
    <source>
        <dbReference type="Proteomes" id="UP001211204"/>
    </source>
</evidence>
<keyword evidence="3" id="KW-1185">Reference proteome</keyword>
<organism evidence="1">
    <name type="scientific">Polynucleobacter yangtzensis</name>
    <dbReference type="NCBI Taxonomy" id="1743159"/>
    <lineage>
        <taxon>Bacteria</taxon>
        <taxon>Pseudomonadati</taxon>
        <taxon>Pseudomonadota</taxon>
        <taxon>Betaproteobacteria</taxon>
        <taxon>Burkholderiales</taxon>
        <taxon>Burkholderiaceae</taxon>
        <taxon>Polynucleobacter</taxon>
    </lineage>
</organism>
<accession>A0A9C7C490</accession>
<dbReference type="KEGG" id="pyt:PKF023_04060"/>
<evidence type="ECO:0000313" key="2">
    <source>
        <dbReference type="EMBL" id="BDT78480.1"/>
    </source>
</evidence>
<proteinExistence type="predicted"/>
<gene>
    <name evidence="1" type="ORF">PKF023_04060</name>
    <name evidence="2" type="ORF">PKF032_03680</name>
</gene>
<dbReference type="AlphaFoldDB" id="A0A9C7C490"/>
<dbReference type="Proteomes" id="UP001211204">
    <property type="component" value="Chromosome"/>
</dbReference>
<sequence>MEIQNLLVAALTHLVRFQATQCQTAKQRALMMFEKLSTLQGVNPEIQALCNDANELLTA</sequence>
<dbReference type="EMBL" id="AP026973">
    <property type="protein sequence ID" value="BDT76603.1"/>
    <property type="molecule type" value="Genomic_DNA"/>
</dbReference>
<protein>
    <submittedName>
        <fullName evidence="1">Uncharacterized protein</fullName>
    </submittedName>
</protein>